<dbReference type="PANTHER" id="PTHR47966:SF57">
    <property type="entry name" value="PEPTIDASE A1 DOMAIN-CONTAINING PROTEIN"/>
    <property type="match status" value="1"/>
</dbReference>
<dbReference type="PRINTS" id="PR00792">
    <property type="entry name" value="PEPSIN"/>
</dbReference>
<dbReference type="GO" id="GO:0006508">
    <property type="term" value="P:proteolysis"/>
    <property type="evidence" value="ECO:0007669"/>
    <property type="project" value="InterPro"/>
</dbReference>
<dbReference type="Gene3D" id="2.40.70.10">
    <property type="entry name" value="Acid Proteases"/>
    <property type="match status" value="2"/>
</dbReference>
<feature type="compositionally biased region" description="Low complexity" evidence="2">
    <location>
        <begin position="12"/>
        <end position="26"/>
    </location>
</feature>
<dbReference type="Proteomes" id="UP000289152">
    <property type="component" value="Unassembled WGS sequence"/>
</dbReference>
<dbReference type="GO" id="GO:0004190">
    <property type="term" value="F:aspartic-type endopeptidase activity"/>
    <property type="evidence" value="ECO:0007669"/>
    <property type="project" value="InterPro"/>
</dbReference>
<dbReference type="InterPro" id="IPR034164">
    <property type="entry name" value="Pepsin-like_dom"/>
</dbReference>
<protein>
    <recommendedName>
        <fullName evidence="4">Peptidase A1 domain-containing protein</fullName>
    </recommendedName>
</protein>
<keyword evidence="6" id="KW-1185">Reference proteome</keyword>
<evidence type="ECO:0000313" key="6">
    <source>
        <dbReference type="Proteomes" id="UP000289152"/>
    </source>
</evidence>
<feature type="compositionally biased region" description="Low complexity" evidence="2">
    <location>
        <begin position="102"/>
        <end position="153"/>
    </location>
</feature>
<gene>
    <name evidence="5" type="ORF">M231_05447</name>
</gene>
<evidence type="ECO:0000259" key="4">
    <source>
        <dbReference type="PROSITE" id="PS51767"/>
    </source>
</evidence>
<comment type="caution">
    <text evidence="5">The sequence shown here is derived from an EMBL/GenBank/DDBJ whole genome shotgun (WGS) entry which is preliminary data.</text>
</comment>
<feature type="domain" description="Peptidase A1" evidence="4">
    <location>
        <begin position="200"/>
        <end position="556"/>
    </location>
</feature>
<feature type="compositionally biased region" description="Low complexity" evidence="2">
    <location>
        <begin position="596"/>
        <end position="612"/>
    </location>
</feature>
<dbReference type="Pfam" id="PF00026">
    <property type="entry name" value="Asp"/>
    <property type="match status" value="2"/>
</dbReference>
<feature type="region of interest" description="Disordered" evidence="2">
    <location>
        <begin position="589"/>
        <end position="612"/>
    </location>
</feature>
<feature type="compositionally biased region" description="Polar residues" evidence="2">
    <location>
        <begin position="793"/>
        <end position="804"/>
    </location>
</feature>
<dbReference type="InParanoid" id="A0A4Q1BI41"/>
<evidence type="ECO:0000256" key="2">
    <source>
        <dbReference type="SAM" id="MobiDB-lite"/>
    </source>
</evidence>
<organism evidence="5 6">
    <name type="scientific">Tremella mesenterica</name>
    <name type="common">Jelly fungus</name>
    <dbReference type="NCBI Taxonomy" id="5217"/>
    <lineage>
        <taxon>Eukaryota</taxon>
        <taxon>Fungi</taxon>
        <taxon>Dikarya</taxon>
        <taxon>Basidiomycota</taxon>
        <taxon>Agaricomycotina</taxon>
        <taxon>Tremellomycetes</taxon>
        <taxon>Tremellales</taxon>
        <taxon>Tremellaceae</taxon>
        <taxon>Tremella</taxon>
    </lineage>
</organism>
<feature type="region of interest" description="Disordered" evidence="2">
    <location>
        <begin position="1"/>
        <end position="30"/>
    </location>
</feature>
<dbReference type="SUPFAM" id="SSF50630">
    <property type="entry name" value="Acid proteases"/>
    <property type="match status" value="1"/>
</dbReference>
<dbReference type="InterPro" id="IPR021109">
    <property type="entry name" value="Peptidase_aspartic_dom_sf"/>
</dbReference>
<reference evidence="5 6" key="1">
    <citation type="submission" date="2016-06" db="EMBL/GenBank/DDBJ databases">
        <title>Evolution of pathogenesis and genome organization in the Tremellales.</title>
        <authorList>
            <person name="Cuomo C."/>
            <person name="Litvintseva A."/>
            <person name="Heitman J."/>
            <person name="Chen Y."/>
            <person name="Sun S."/>
            <person name="Springer D."/>
            <person name="Dromer F."/>
            <person name="Young S."/>
            <person name="Zeng Q."/>
            <person name="Chapman S."/>
            <person name="Gujja S."/>
            <person name="Saif S."/>
            <person name="Birren B."/>
        </authorList>
    </citation>
    <scope>NUCLEOTIDE SEQUENCE [LARGE SCALE GENOMIC DNA]</scope>
    <source>
        <strain evidence="5 6">ATCC 28783</strain>
    </source>
</reference>
<feature type="compositionally biased region" description="Basic and acidic residues" evidence="2">
    <location>
        <begin position="845"/>
        <end position="854"/>
    </location>
</feature>
<evidence type="ECO:0000256" key="3">
    <source>
        <dbReference type="SAM" id="Phobius"/>
    </source>
</evidence>
<dbReference type="VEuPathDB" id="FungiDB:TREMEDRAFT_39997"/>
<dbReference type="OrthoDB" id="2747330at2759"/>
<dbReference type="PANTHER" id="PTHR47966">
    <property type="entry name" value="BETA-SITE APP-CLEAVING ENZYME, ISOFORM A-RELATED"/>
    <property type="match status" value="1"/>
</dbReference>
<keyword evidence="3" id="KW-1133">Transmembrane helix</keyword>
<evidence type="ECO:0000256" key="1">
    <source>
        <dbReference type="ARBA" id="ARBA00007447"/>
    </source>
</evidence>
<feature type="region of interest" description="Disordered" evidence="2">
    <location>
        <begin position="55"/>
        <end position="157"/>
    </location>
</feature>
<dbReference type="PROSITE" id="PS51767">
    <property type="entry name" value="PEPTIDASE_A1"/>
    <property type="match status" value="1"/>
</dbReference>
<dbReference type="AlphaFoldDB" id="A0A4Q1BI41"/>
<name>A0A4Q1BI41_TREME</name>
<proteinExistence type="inferred from homology"/>
<dbReference type="InterPro" id="IPR001461">
    <property type="entry name" value="Aspartic_peptidase_A1"/>
</dbReference>
<dbReference type="CDD" id="cd05471">
    <property type="entry name" value="pepsin_like"/>
    <property type="match status" value="1"/>
</dbReference>
<comment type="similarity">
    <text evidence="1">Belongs to the peptidase A1 family.</text>
</comment>
<feature type="transmembrane region" description="Helical" evidence="3">
    <location>
        <begin position="619"/>
        <end position="643"/>
    </location>
</feature>
<sequence>MRIFHSSYEAGPSRPSARVPPSATPTCQDDQCPYLSPPLVYIHNRFQDLNNKTSKYGRLDKRQGSSNTLSSSISTTSTTSGIISSNDSSSTSSTYAPLLTGSPSPSAAYPSSSISSNDSSSYDSSSSDTSSSSSSSSSKSSLPWTTRTKTTDTAKPSSTVYVPGVFVNITLGGDSESEAVYKIQMGMGHTGQVDSRRAKRKNPDWDGDDLQMMSLQVDLGSSDLWVASDLCTSSDCSSAPALFNTSLSLDSGQSANWTYESGAVSGEIFWEEMALGNFTIGYQAFVAAQTVTQEDLSGGAFSGVLGLALPANSFILKQIPGTTGSSADGATFLDNLFGLGSAAPTERLFSLSLERREDVRTSSFLGIGTTFDTYCPKPCSPPSSPIVAQPQLGVTGYTHWRIQLQSITATTWSDPQHGLGGQVTTVTLGASQVDTSKSTPLAVLDSGGVQILVGYKPFADSIYSIYGIQASSDGIYRLPCTQQLALTFTFAETEYSVHPLDMSWADSADPSQQTCIGAIQYSSTLGSTGDFILGSSFLKNVYSIFQYPDTMRTTVWQPSVGLVSLTNASLASQEFYAVRSLHQSLSSISANHQTTSPSSPLSPSSSPGSSSSHSASKAVVPAVVSVLGFFLVAAGLFCAWWFWLRHKWGAGGVVQYKQAPNRHRGDLSISSLRSKKHNAAQRQKSMVEGLSDYEDSWASGTGTEGESIRLGYLPETVATEVIVGHRNSAGSSVRINNGVEGDDSLIDLNESDPNSTSIGNQATVINTRRTSANRTISFHDADPDVPSPPVINPYSQPGYTSKQTGPYPEINPRRSMNMSGPFPSPAVRGQSGSVRPDSSPMYDIRSSDYFEVPRGRTRSSVTGGSGGNRGNSQQGREGSRGRSASGGRRLSPGKQTGSVLGQVLVEEPEAG</sequence>
<feature type="compositionally biased region" description="Low complexity" evidence="2">
    <location>
        <begin position="870"/>
        <end position="890"/>
    </location>
</feature>
<dbReference type="EMBL" id="SDIL01000072">
    <property type="protein sequence ID" value="RXK37305.1"/>
    <property type="molecule type" value="Genomic_DNA"/>
</dbReference>
<accession>A0A4Q1BI41</accession>
<dbReference type="InterPro" id="IPR033121">
    <property type="entry name" value="PEPTIDASE_A1"/>
</dbReference>
<evidence type="ECO:0000313" key="5">
    <source>
        <dbReference type="EMBL" id="RXK37305.1"/>
    </source>
</evidence>
<feature type="region of interest" description="Disordered" evidence="2">
    <location>
        <begin position="777"/>
        <end position="911"/>
    </location>
</feature>
<keyword evidence="3" id="KW-0812">Transmembrane</keyword>
<feature type="compositionally biased region" description="Low complexity" evidence="2">
    <location>
        <begin position="65"/>
        <end position="94"/>
    </location>
</feature>
<keyword evidence="3" id="KW-0472">Membrane</keyword>